<keyword evidence="2" id="KW-1185">Reference proteome</keyword>
<gene>
    <name evidence="1" type="ORF">RM649_26405</name>
</gene>
<evidence type="ECO:0000313" key="2">
    <source>
        <dbReference type="Proteomes" id="UP001183777"/>
    </source>
</evidence>
<reference evidence="2" key="1">
    <citation type="submission" date="2023-07" db="EMBL/GenBank/DDBJ databases">
        <title>30 novel species of actinomycetes from the DSMZ collection.</title>
        <authorList>
            <person name="Nouioui I."/>
        </authorList>
    </citation>
    <scope>NUCLEOTIDE SEQUENCE [LARGE SCALE GENOMIC DNA]</scope>
    <source>
        <strain evidence="2">DSM 41770</strain>
    </source>
</reference>
<proteinExistence type="predicted"/>
<organism evidence="1 2">
    <name type="scientific">Streptomyces salyersiae</name>
    <dbReference type="NCBI Taxonomy" id="3075530"/>
    <lineage>
        <taxon>Bacteria</taxon>
        <taxon>Bacillati</taxon>
        <taxon>Actinomycetota</taxon>
        <taxon>Actinomycetes</taxon>
        <taxon>Kitasatosporales</taxon>
        <taxon>Streptomycetaceae</taxon>
        <taxon>Streptomyces</taxon>
    </lineage>
</organism>
<dbReference type="RefSeq" id="WP_200694347.1">
    <property type="nucleotide sequence ID" value="NZ_JAVREX010000013.1"/>
</dbReference>
<name>A0ABU2RRK7_9ACTN</name>
<comment type="caution">
    <text evidence="1">The sequence shown here is derived from an EMBL/GenBank/DDBJ whole genome shotgun (WGS) entry which is preliminary data.</text>
</comment>
<dbReference type="EMBL" id="JAVREX010000013">
    <property type="protein sequence ID" value="MDT0431160.1"/>
    <property type="molecule type" value="Genomic_DNA"/>
</dbReference>
<dbReference type="Proteomes" id="UP001183777">
    <property type="component" value="Unassembled WGS sequence"/>
</dbReference>
<dbReference type="Gene3D" id="2.60.120.260">
    <property type="entry name" value="Galactose-binding domain-like"/>
    <property type="match status" value="1"/>
</dbReference>
<sequence length="81" mass="8320">MFGDGGWFGSAPKVQVRRDGVWSDVTGQSVTPSYPTSSAAGTDKAYVFTFDATTGDGVRVTGAAGGSQTFTSIAELEVSYG</sequence>
<evidence type="ECO:0000313" key="1">
    <source>
        <dbReference type="EMBL" id="MDT0431160.1"/>
    </source>
</evidence>
<accession>A0ABU2RRK7</accession>
<protein>
    <submittedName>
        <fullName evidence="1">Uncharacterized protein</fullName>
    </submittedName>
</protein>